<proteinExistence type="predicted"/>
<dbReference type="Proteomes" id="UP000595437">
    <property type="component" value="Chromosome 9"/>
</dbReference>
<evidence type="ECO:0000313" key="2">
    <source>
        <dbReference type="Proteomes" id="UP000595437"/>
    </source>
</evidence>
<protein>
    <submittedName>
        <fullName evidence="1">Uncharacterized protein</fullName>
    </submittedName>
</protein>
<reference evidence="2" key="1">
    <citation type="submission" date="2021-01" db="EMBL/GenBank/DDBJ databases">
        <title>Caligus Genome Assembly.</title>
        <authorList>
            <person name="Gallardo-Escarate C."/>
        </authorList>
    </citation>
    <scope>NUCLEOTIDE SEQUENCE [LARGE SCALE GENOMIC DNA]</scope>
</reference>
<dbReference type="AlphaFoldDB" id="A0A7T8JYS4"/>
<evidence type="ECO:0000313" key="1">
    <source>
        <dbReference type="EMBL" id="QQP40197.1"/>
    </source>
</evidence>
<accession>A0A7T8JYS4</accession>
<organism evidence="1 2">
    <name type="scientific">Caligus rogercresseyi</name>
    <name type="common">Sea louse</name>
    <dbReference type="NCBI Taxonomy" id="217165"/>
    <lineage>
        <taxon>Eukaryota</taxon>
        <taxon>Metazoa</taxon>
        <taxon>Ecdysozoa</taxon>
        <taxon>Arthropoda</taxon>
        <taxon>Crustacea</taxon>
        <taxon>Multicrustacea</taxon>
        <taxon>Hexanauplia</taxon>
        <taxon>Copepoda</taxon>
        <taxon>Siphonostomatoida</taxon>
        <taxon>Caligidae</taxon>
        <taxon>Caligus</taxon>
    </lineage>
</organism>
<gene>
    <name evidence="1" type="ORF">FKW44_014171</name>
</gene>
<keyword evidence="2" id="KW-1185">Reference proteome</keyword>
<dbReference type="EMBL" id="CP045898">
    <property type="protein sequence ID" value="QQP40197.1"/>
    <property type="molecule type" value="Genomic_DNA"/>
</dbReference>
<sequence length="96" mass="10625">MSSRRSPSPKRCLGDALNEIKFTPQSVDEEDSILNTPKSLLLTTSKSESALSTVEESGDAQKINKKELFPSSTTLFVPQMPEEYANLPSMIITDFE</sequence>
<name>A0A7T8JYS4_CALRO</name>